<reference evidence="1 2" key="1">
    <citation type="submission" date="2018-09" db="EMBL/GenBank/DDBJ databases">
        <title>Altererythrobacter spongiae sp. nov., isolated from a marine sponge.</title>
        <authorList>
            <person name="Zhuang L."/>
            <person name="Luo L."/>
        </authorList>
    </citation>
    <scope>NUCLEOTIDE SEQUENCE [LARGE SCALE GENOMIC DNA]</scope>
    <source>
        <strain evidence="1 2">HN-Y73</strain>
    </source>
</reference>
<evidence type="ECO:0000313" key="2">
    <source>
        <dbReference type="Proteomes" id="UP000284395"/>
    </source>
</evidence>
<keyword evidence="2" id="KW-1185">Reference proteome</keyword>
<accession>A0A420ERQ4</accession>
<dbReference type="RefSeq" id="WP_120323266.1">
    <property type="nucleotide sequence ID" value="NZ_RAPF01000001.1"/>
</dbReference>
<protein>
    <submittedName>
        <fullName evidence="1">Uncharacterized protein</fullName>
    </submittedName>
</protein>
<organism evidence="1 2">
    <name type="scientific">Altericroceibacterium spongiae</name>
    <dbReference type="NCBI Taxonomy" id="2320269"/>
    <lineage>
        <taxon>Bacteria</taxon>
        <taxon>Pseudomonadati</taxon>
        <taxon>Pseudomonadota</taxon>
        <taxon>Alphaproteobacteria</taxon>
        <taxon>Sphingomonadales</taxon>
        <taxon>Erythrobacteraceae</taxon>
        <taxon>Altericroceibacterium</taxon>
    </lineage>
</organism>
<dbReference type="EMBL" id="RAPF01000001">
    <property type="protein sequence ID" value="RKF23362.1"/>
    <property type="molecule type" value="Genomic_DNA"/>
</dbReference>
<name>A0A420ERQ4_9SPHN</name>
<evidence type="ECO:0000313" key="1">
    <source>
        <dbReference type="EMBL" id="RKF23362.1"/>
    </source>
</evidence>
<dbReference type="Proteomes" id="UP000284395">
    <property type="component" value="Unassembled WGS sequence"/>
</dbReference>
<comment type="caution">
    <text evidence="1">The sequence shown here is derived from an EMBL/GenBank/DDBJ whole genome shotgun (WGS) entry which is preliminary data.</text>
</comment>
<proteinExistence type="predicted"/>
<dbReference type="AlphaFoldDB" id="A0A420ERQ4"/>
<gene>
    <name evidence="1" type="ORF">D6851_02505</name>
</gene>
<sequence>MSYGTYRLRRCVVTPVQMQRLQEVHAALKNGEGLEELASRTGVKPNTIRTSLVNILGSSAWPPPIEAVEEALKLPACNPYEKTANRFDGVAVDFDAEERELEQRRFAVEEARLERERRLLAEEQRKYGLKKPGKPISEMPI</sequence>